<evidence type="ECO:0000256" key="4">
    <source>
        <dbReference type="ARBA" id="ARBA00023002"/>
    </source>
</evidence>
<dbReference type="PANTHER" id="PTHR48083:SF13">
    <property type="entry name" value="ACYL-COA DEHYDROGENASE FAMILY MEMBER 11"/>
    <property type="match status" value="1"/>
</dbReference>
<dbReference type="SUPFAM" id="SSF56645">
    <property type="entry name" value="Acyl-CoA dehydrogenase NM domain-like"/>
    <property type="match status" value="1"/>
</dbReference>
<evidence type="ECO:0000256" key="3">
    <source>
        <dbReference type="ARBA" id="ARBA00022827"/>
    </source>
</evidence>
<protein>
    <recommendedName>
        <fullName evidence="5">Acyl-CoA dehydrogenase/oxidase C-terminal domain-containing protein</fullName>
    </recommendedName>
</protein>
<dbReference type="EMBL" id="UINC01011023">
    <property type="protein sequence ID" value="SVA48811.1"/>
    <property type="molecule type" value="Genomic_DNA"/>
</dbReference>
<keyword evidence="3" id="KW-0274">FAD</keyword>
<feature type="non-terminal residue" evidence="6">
    <location>
        <position position="1"/>
    </location>
</feature>
<dbReference type="GO" id="GO:0033539">
    <property type="term" value="P:fatty acid beta-oxidation using acyl-CoA dehydrogenase"/>
    <property type="evidence" value="ECO:0007669"/>
    <property type="project" value="TreeGrafter"/>
</dbReference>
<dbReference type="Gene3D" id="1.20.140.10">
    <property type="entry name" value="Butyryl-CoA Dehydrogenase, subunit A, domain 3"/>
    <property type="match status" value="1"/>
</dbReference>
<comment type="similarity">
    <text evidence="1">Belongs to the acyl-CoA dehydrogenase family.</text>
</comment>
<dbReference type="InterPro" id="IPR050741">
    <property type="entry name" value="Acyl-CoA_dehydrogenase"/>
</dbReference>
<keyword evidence="4" id="KW-0560">Oxidoreductase</keyword>
<dbReference type="Pfam" id="PF00441">
    <property type="entry name" value="Acyl-CoA_dh_1"/>
    <property type="match status" value="1"/>
</dbReference>
<dbReference type="SUPFAM" id="SSF47203">
    <property type="entry name" value="Acyl-CoA dehydrogenase C-terminal domain-like"/>
    <property type="match status" value="1"/>
</dbReference>
<sequence length="269" mass="29660">EKWFASNYRYASFLIVMVITDPDVAVHRGSSMILVPADAEGLEVVSNVGIGGEPIGEGDHAYLRFTDVRVPAENLLGEEGSGFAIAQTRLGGGRIHHGMRSVGVAQRALDMMCERVLSRETKGSLLAEKQSIRHWIADSWIQIQQFRLQVLHCAWLIDSVGDYARIRQHIAGVKVATPKLLIDVVYRAMHAHGSLGVSNEMPLLGMWTMAPIMGIADGPTEVHKDTIAKQVVKGYEPSAGLFPTAHLPTRIEEARRKVEERLEHEVGNL</sequence>
<dbReference type="Gene3D" id="2.40.110.10">
    <property type="entry name" value="Butyryl-CoA Dehydrogenase, subunit A, domain 2"/>
    <property type="match status" value="1"/>
</dbReference>
<gene>
    <name evidence="6" type="ORF">METZ01_LOCUS101665</name>
</gene>
<dbReference type="AlphaFoldDB" id="A0A381W941"/>
<dbReference type="InterPro" id="IPR009100">
    <property type="entry name" value="AcylCoA_DH/oxidase_NM_dom_sf"/>
</dbReference>
<dbReference type="GO" id="GO:0005737">
    <property type="term" value="C:cytoplasm"/>
    <property type="evidence" value="ECO:0007669"/>
    <property type="project" value="TreeGrafter"/>
</dbReference>
<dbReference type="InterPro" id="IPR009075">
    <property type="entry name" value="AcylCo_DH/oxidase_C"/>
</dbReference>
<name>A0A381W941_9ZZZZ</name>
<proteinExistence type="inferred from homology"/>
<accession>A0A381W941</accession>
<dbReference type="GO" id="GO:0003995">
    <property type="term" value="F:acyl-CoA dehydrogenase activity"/>
    <property type="evidence" value="ECO:0007669"/>
    <property type="project" value="TreeGrafter"/>
</dbReference>
<evidence type="ECO:0000256" key="1">
    <source>
        <dbReference type="ARBA" id="ARBA00009347"/>
    </source>
</evidence>
<dbReference type="InterPro" id="IPR046373">
    <property type="entry name" value="Acyl-CoA_Oxase/DH_mid-dom_sf"/>
</dbReference>
<dbReference type="InterPro" id="IPR036250">
    <property type="entry name" value="AcylCo_DH-like_C"/>
</dbReference>
<organism evidence="6">
    <name type="scientific">marine metagenome</name>
    <dbReference type="NCBI Taxonomy" id="408172"/>
    <lineage>
        <taxon>unclassified sequences</taxon>
        <taxon>metagenomes</taxon>
        <taxon>ecological metagenomes</taxon>
    </lineage>
</organism>
<dbReference type="PANTHER" id="PTHR48083">
    <property type="entry name" value="MEDIUM-CHAIN SPECIFIC ACYL-COA DEHYDROGENASE, MITOCHONDRIAL-RELATED"/>
    <property type="match status" value="1"/>
</dbReference>
<evidence type="ECO:0000256" key="2">
    <source>
        <dbReference type="ARBA" id="ARBA00022630"/>
    </source>
</evidence>
<feature type="domain" description="Acyl-CoA dehydrogenase/oxidase C-terminal" evidence="5">
    <location>
        <begin position="80"/>
        <end position="231"/>
    </location>
</feature>
<reference evidence="6" key="1">
    <citation type="submission" date="2018-05" db="EMBL/GenBank/DDBJ databases">
        <authorList>
            <person name="Lanie J.A."/>
            <person name="Ng W.-L."/>
            <person name="Kazmierczak K.M."/>
            <person name="Andrzejewski T.M."/>
            <person name="Davidsen T.M."/>
            <person name="Wayne K.J."/>
            <person name="Tettelin H."/>
            <person name="Glass J.I."/>
            <person name="Rusch D."/>
            <person name="Podicherti R."/>
            <person name="Tsui H.-C.T."/>
            <person name="Winkler M.E."/>
        </authorList>
    </citation>
    <scope>NUCLEOTIDE SEQUENCE</scope>
</reference>
<keyword evidence="2" id="KW-0285">Flavoprotein</keyword>
<evidence type="ECO:0000313" key="6">
    <source>
        <dbReference type="EMBL" id="SVA48811.1"/>
    </source>
</evidence>
<evidence type="ECO:0000259" key="5">
    <source>
        <dbReference type="Pfam" id="PF00441"/>
    </source>
</evidence>